<reference evidence="10 11" key="1">
    <citation type="journal article" date="2022" name="Nat. Plants">
        <title>Genomes of leafy and leafless Platanthera orchids illuminate the evolution of mycoheterotrophy.</title>
        <authorList>
            <person name="Li M.H."/>
            <person name="Liu K.W."/>
            <person name="Li Z."/>
            <person name="Lu H.C."/>
            <person name="Ye Q.L."/>
            <person name="Zhang D."/>
            <person name="Wang J.Y."/>
            <person name="Li Y.F."/>
            <person name="Zhong Z.M."/>
            <person name="Liu X."/>
            <person name="Yu X."/>
            <person name="Liu D.K."/>
            <person name="Tu X.D."/>
            <person name="Liu B."/>
            <person name="Hao Y."/>
            <person name="Liao X.Y."/>
            <person name="Jiang Y.T."/>
            <person name="Sun W.H."/>
            <person name="Chen J."/>
            <person name="Chen Y.Q."/>
            <person name="Ai Y."/>
            <person name="Zhai J.W."/>
            <person name="Wu S.S."/>
            <person name="Zhou Z."/>
            <person name="Hsiao Y.Y."/>
            <person name="Wu W.L."/>
            <person name="Chen Y.Y."/>
            <person name="Lin Y.F."/>
            <person name="Hsu J.L."/>
            <person name="Li C.Y."/>
            <person name="Wang Z.W."/>
            <person name="Zhao X."/>
            <person name="Zhong W.Y."/>
            <person name="Ma X.K."/>
            <person name="Ma L."/>
            <person name="Huang J."/>
            <person name="Chen G.Z."/>
            <person name="Huang M.Z."/>
            <person name="Huang L."/>
            <person name="Peng D.H."/>
            <person name="Luo Y.B."/>
            <person name="Zou S.Q."/>
            <person name="Chen S.P."/>
            <person name="Lan S."/>
            <person name="Tsai W.C."/>
            <person name="Van de Peer Y."/>
            <person name="Liu Z.J."/>
        </authorList>
    </citation>
    <scope>NUCLEOTIDE SEQUENCE [LARGE SCALE GENOMIC DNA]</scope>
    <source>
        <strain evidence="10">Lor287</strain>
    </source>
</reference>
<dbReference type="PROSITE" id="PS51823">
    <property type="entry name" value="CLU"/>
    <property type="match status" value="1"/>
</dbReference>
<feature type="region of interest" description="Disordered" evidence="8">
    <location>
        <begin position="623"/>
        <end position="661"/>
    </location>
</feature>
<dbReference type="Pfam" id="PF15044">
    <property type="entry name" value="CLU_N"/>
    <property type="match status" value="1"/>
</dbReference>
<dbReference type="GO" id="GO:0019750">
    <property type="term" value="P:chloroplast localization"/>
    <property type="evidence" value="ECO:0007669"/>
    <property type="project" value="UniProtKB-ARBA"/>
</dbReference>
<dbReference type="GO" id="GO:0005829">
    <property type="term" value="C:cytosol"/>
    <property type="evidence" value="ECO:0007669"/>
    <property type="project" value="UniProtKB-SubCell"/>
</dbReference>
<feature type="region of interest" description="Disordered" evidence="8">
    <location>
        <begin position="1540"/>
        <end position="1560"/>
    </location>
</feature>
<feature type="region of interest" description="Disordered" evidence="8">
    <location>
        <begin position="1778"/>
        <end position="1847"/>
    </location>
</feature>
<dbReference type="PANTHER" id="PTHR12601">
    <property type="entry name" value="EUKARYOTIC TRANSLATION INITIATION FACTOR 3 SUBUNIT EIF-3"/>
    <property type="match status" value="1"/>
</dbReference>
<dbReference type="GO" id="GO:0005634">
    <property type="term" value="C:nucleus"/>
    <property type="evidence" value="ECO:0007669"/>
    <property type="project" value="UniProtKB-SubCell"/>
</dbReference>
<dbReference type="Pfam" id="PF12807">
    <property type="entry name" value="eIF3_p135"/>
    <property type="match status" value="1"/>
</dbReference>
<dbReference type="Gene3D" id="1.25.40.10">
    <property type="entry name" value="Tetratricopeptide repeat domain"/>
    <property type="match status" value="1"/>
</dbReference>
<feature type="repeat" description="TPR" evidence="7">
    <location>
        <begin position="934"/>
        <end position="967"/>
    </location>
</feature>
<keyword evidence="6" id="KW-0539">Nucleus</keyword>
<evidence type="ECO:0000256" key="4">
    <source>
        <dbReference type="ARBA" id="ARBA00022737"/>
    </source>
</evidence>
<keyword evidence="4" id="KW-0677">Repeat</keyword>
<evidence type="ECO:0000256" key="2">
    <source>
        <dbReference type="ARBA" id="ARBA00004514"/>
    </source>
</evidence>
<dbReference type="InterPro" id="IPR033646">
    <property type="entry name" value="CLU-central"/>
</dbReference>
<evidence type="ECO:0000256" key="1">
    <source>
        <dbReference type="ARBA" id="ARBA00004123"/>
    </source>
</evidence>
<dbReference type="InterPro" id="IPR025697">
    <property type="entry name" value="CLU_dom"/>
</dbReference>
<gene>
    <name evidence="10" type="primary">FMT</name>
    <name evidence="10" type="ORF">KSP39_PZI001467</name>
</gene>
<feature type="compositionally biased region" description="Polar residues" evidence="8">
    <location>
        <begin position="1784"/>
        <end position="1795"/>
    </location>
</feature>
<feature type="compositionally biased region" description="Basic and acidic residues" evidence="8">
    <location>
        <begin position="1434"/>
        <end position="1445"/>
    </location>
</feature>
<dbReference type="Pfam" id="PF13424">
    <property type="entry name" value="TPR_12"/>
    <property type="match status" value="2"/>
</dbReference>
<evidence type="ECO:0000313" key="11">
    <source>
        <dbReference type="Proteomes" id="UP001418222"/>
    </source>
</evidence>
<dbReference type="InterPro" id="IPR027523">
    <property type="entry name" value="CLU_prot"/>
</dbReference>
<evidence type="ECO:0000256" key="8">
    <source>
        <dbReference type="SAM" id="MobiDB-lite"/>
    </source>
</evidence>
<evidence type="ECO:0000259" key="9">
    <source>
        <dbReference type="PROSITE" id="PS51823"/>
    </source>
</evidence>
<feature type="region of interest" description="Disordered" evidence="8">
    <location>
        <begin position="138"/>
        <end position="167"/>
    </location>
</feature>
<dbReference type="InterPro" id="IPR028275">
    <property type="entry name" value="CLU_N"/>
</dbReference>
<feature type="compositionally biased region" description="Basic and acidic residues" evidence="8">
    <location>
        <begin position="1540"/>
        <end position="1549"/>
    </location>
</feature>
<evidence type="ECO:0000256" key="7">
    <source>
        <dbReference type="PROSITE-ProRule" id="PRU00339"/>
    </source>
</evidence>
<feature type="compositionally biased region" description="Gly residues" evidence="8">
    <location>
        <begin position="146"/>
        <end position="159"/>
    </location>
</feature>
<feature type="domain" description="Clu" evidence="9">
    <location>
        <begin position="313"/>
        <end position="588"/>
    </location>
</feature>
<dbReference type="CDD" id="cd15466">
    <property type="entry name" value="CLU-central"/>
    <property type="match status" value="1"/>
</dbReference>
<keyword evidence="3" id="KW-0963">Cytoplasm</keyword>
<sequence>MAPKGGRGKSKPEKKKKEEKVLPLALDIRVNLPDDSLVILKGISTDRIVDVRRLLGVNTVTCGITSYSLSHEVRGPRLKDSVDVSGLKPCVLTLVEEDYDEERAVAHVRRLLDIFACVSFFGAAPSQKDVPIAAAAAKEGKKENGGGDAGGGGEIGGGKQNPSTKDASAEVEAEINGACPRLGAFYEFFSLAHLVPPLQFVRRAARIRQDDQPPEKDHLFFLELKLCNGKLVLVEACARGFFSVGKLRILCHDLVDLLRQLSRPFDKAYKDLMNTFLERNKFGNLPYGYRANTWLVPPFSAQSPTTFPPLPIEDETWGGNGGGLGRDGKSDLIPWASSFQSLIAMPCKTTEERQIRDRKAFLLHGLFVDVAIFRAIAAMKLVIEKNRVMPLLETDKILHLETVGDFIITVFKDASNATLKVDTKIDGTRTTGMDWKHLAQRNLFKGITADENTAAHDVCTLGVVNIRYCGFVSVVKVNYQESCVTNLPSQTFDIEDQPEGANALNVNSLRMLLHKSPASENKKTLNHSKISAHEEQSAAQDFVEKVLIQSLTRLEGEETDNSIFFRWELGACWVQHLQDQKNAEKDKVQVSDKVKKHAIGKGTSETKVEGLGKPLRILKKSKKKQDVCEDDNTTSDRKSLDMEVGSEFRNSKSLHTPRETKVSESHCTLKDLLPDSAFMRLKESDTGLHLKSPQELTEMAVKYYDEVALSKLVSDFGSLELSPVDGRTLTDFMHTRGLRMRSLGQIVKLSEKLSHVRSLCIHEMIVRAFKHILRAVVAAASDSEDLALLIAATLNLLLGIPQDGDLLRSPKVHPIIWKWLVVFLKNRYGWELTEANYHDVRKYAILRGLCHKVGIEVAPRDFDINSSFPFHKLDIISLIPVHKQVACSSADGRQLLESSKIALDKGKLEDAVSYGTKALAKLIAVCGPYNRMTAGAYSLLAVVLYHTGDFNQATIYQQKALDINERELGLDHPDTMKSYGDLAVFYYRLQHTELALKYVKRALYLLHLTCGSSHPNTAATYINVAMMEEGLGNVHVALRYLHKALKCNQRLLGPDHIQTAASYHAIAIALSLMEAYQLSVQHEQTTLQILRTKLGAEDLRTQDAAAWLEYFESKAFEQQEAARNGTKKPDASIASKGHLSVSDLLDYINPSQEAKGRDADFIKRRNLSFKVKTRSSQSMNSPDLDESCIISELANKDEQASELPDKEVDSPLYTAPEHELVVVEEHSSAVQQSEIASEEKPATVIKTQPAESTEVEEGWQPVQWPRSVGSGRLKLKQRSLANRMPNNYQKDVPVETVHSKPRYSYSSGRYYVLKKRTVVPGSYTDYYHSKTQSPGTRFGRKIYKAVTYRIKSASISTEATNSTKTVDEKTNSLVENENNVFSTDMSSQRSLMGEVSESQNSVLVNLGTSPSYKDVALAPPGTIAKILIRKDVRPKEHTQKLPAREDEPETNKSLLIGNHGDDSSSQVVMKNFSQEKEVLLHDSVLASSPVESEILSQEECIQEKEVLLHDSVLASSPIESEILSQEECIQDPLLSLQKETEVTKREDNSMKSGEGDEVASSEDMLTGFIPVSIPSNGISELSASSEATEKSIMDLLSSSVEKNVSLSANLHEELQNIDSSSKAGSHDDEERFSLNINDVRDIPNKKMSALSASAAPFNPFPTIVLSPVPVNVTLPSSSIATVTPWPLTATLHPGVPPVMPTSPSICGSPHHPYYHSAPCPPSIMRPLSFMYPPYSPPYSPPYGPPQPMPSTTFAMNCNVFHPNHFSWHYNMNPNASEFMPGAQSPGSHPSDSSVASPLINPVSESTLDVTDQSDDTNFQNSAPQVDDNVEEATQEKQGESTVSESEVMVPQGFAEVKQVNVNYLEQHGSNAEQKPEVVLEGHSNFISEKCGQHGSEAERKAEVVLEGHSDFISEKREQHGSEAERRPEVVLEGHSDFISEKQNSQEHDRDGSFSIFVKGRNRRKQSLRLPISLLTRPYGSHSFKVVYNRVVRGSYVARSTEINSNEVPMSSIS</sequence>
<evidence type="ECO:0000256" key="6">
    <source>
        <dbReference type="ARBA" id="ARBA00023242"/>
    </source>
</evidence>
<protein>
    <submittedName>
        <fullName evidence="10">Clustered mitochondria protein</fullName>
    </submittedName>
</protein>
<comment type="caution">
    <text evidence="10">The sequence shown here is derived from an EMBL/GenBank/DDBJ whole genome shotgun (WGS) entry which is preliminary data.</text>
</comment>
<keyword evidence="11" id="KW-1185">Reference proteome</keyword>
<name>A0AAP0GF38_9ASPA</name>
<keyword evidence="5 7" id="KW-0802">TPR repeat</keyword>
<comment type="subcellular location">
    <subcellularLocation>
        <location evidence="2">Cytoplasm</location>
        <location evidence="2">Cytosol</location>
    </subcellularLocation>
    <subcellularLocation>
        <location evidence="1">Nucleus</location>
    </subcellularLocation>
</comment>
<dbReference type="Proteomes" id="UP001418222">
    <property type="component" value="Unassembled WGS sequence"/>
</dbReference>
<dbReference type="FunFam" id="1.25.40.10:FF:000024">
    <property type="entry name" value="Tetratricopeptide repeat (TPR)-like superfamily protein"/>
    <property type="match status" value="1"/>
</dbReference>
<evidence type="ECO:0000256" key="5">
    <source>
        <dbReference type="ARBA" id="ARBA00022803"/>
    </source>
</evidence>
<dbReference type="SUPFAM" id="SSF48452">
    <property type="entry name" value="TPR-like"/>
    <property type="match status" value="1"/>
</dbReference>
<feature type="region of interest" description="Disordered" evidence="8">
    <location>
        <begin position="1434"/>
        <end position="1465"/>
    </location>
</feature>
<evidence type="ECO:0000256" key="3">
    <source>
        <dbReference type="ARBA" id="ARBA00022490"/>
    </source>
</evidence>
<dbReference type="InterPro" id="IPR019734">
    <property type="entry name" value="TPR_rpt"/>
</dbReference>
<dbReference type="EMBL" id="JBBWWQ010000001">
    <property type="protein sequence ID" value="KAK8956763.1"/>
    <property type="molecule type" value="Genomic_DNA"/>
</dbReference>
<proteinExistence type="predicted"/>
<dbReference type="SMART" id="SM00028">
    <property type="entry name" value="TPR"/>
    <property type="match status" value="3"/>
</dbReference>
<dbReference type="PROSITE" id="PS50005">
    <property type="entry name" value="TPR"/>
    <property type="match status" value="1"/>
</dbReference>
<dbReference type="InterPro" id="IPR011990">
    <property type="entry name" value="TPR-like_helical_dom_sf"/>
</dbReference>
<evidence type="ECO:0000313" key="10">
    <source>
        <dbReference type="EMBL" id="KAK8956763.1"/>
    </source>
</evidence>
<dbReference type="GO" id="GO:0003729">
    <property type="term" value="F:mRNA binding"/>
    <property type="evidence" value="ECO:0007669"/>
    <property type="project" value="UniProtKB-ARBA"/>
</dbReference>
<feature type="compositionally biased region" description="Polar residues" evidence="8">
    <location>
        <begin position="1802"/>
        <end position="1823"/>
    </location>
</feature>
<dbReference type="PANTHER" id="PTHR12601:SF17">
    <property type="entry name" value="PROTEIN REDUCED CHLOROPLAST COVERAGE 1"/>
    <property type="match status" value="1"/>
</dbReference>
<accession>A0AAP0GF38</accession>
<organism evidence="10 11">
    <name type="scientific">Platanthera zijinensis</name>
    <dbReference type="NCBI Taxonomy" id="2320716"/>
    <lineage>
        <taxon>Eukaryota</taxon>
        <taxon>Viridiplantae</taxon>
        <taxon>Streptophyta</taxon>
        <taxon>Embryophyta</taxon>
        <taxon>Tracheophyta</taxon>
        <taxon>Spermatophyta</taxon>
        <taxon>Magnoliopsida</taxon>
        <taxon>Liliopsida</taxon>
        <taxon>Asparagales</taxon>
        <taxon>Orchidaceae</taxon>
        <taxon>Orchidoideae</taxon>
        <taxon>Orchideae</taxon>
        <taxon>Orchidinae</taxon>
        <taxon>Platanthera</taxon>
    </lineage>
</organism>